<protein>
    <submittedName>
        <fullName evidence="3">Ubiquitin carboxyl-terminal hydrolase</fullName>
        <ecNumber evidence="3">3.4.19.12</ecNumber>
    </submittedName>
</protein>
<dbReference type="PROSITE" id="PS00972">
    <property type="entry name" value="USP_1"/>
    <property type="match status" value="1"/>
</dbReference>
<feature type="region of interest" description="Disordered" evidence="1">
    <location>
        <begin position="127"/>
        <end position="189"/>
    </location>
</feature>
<feature type="region of interest" description="Disordered" evidence="1">
    <location>
        <begin position="1"/>
        <end position="26"/>
    </location>
</feature>
<feature type="compositionally biased region" description="Basic and acidic residues" evidence="1">
    <location>
        <begin position="172"/>
        <end position="188"/>
    </location>
</feature>
<dbReference type="GO" id="GO:0004843">
    <property type="term" value="F:cysteine-type deubiquitinase activity"/>
    <property type="evidence" value="ECO:0007669"/>
    <property type="project" value="UniProtKB-EC"/>
</dbReference>
<dbReference type="Proteomes" id="UP001224775">
    <property type="component" value="Unassembled WGS sequence"/>
</dbReference>
<keyword evidence="3" id="KW-0378">Hydrolase</keyword>
<feature type="compositionally biased region" description="Low complexity" evidence="1">
    <location>
        <begin position="152"/>
        <end position="164"/>
    </location>
</feature>
<gene>
    <name evidence="3" type="ORF">QTG54_004561</name>
</gene>
<dbReference type="GO" id="GO:0016579">
    <property type="term" value="P:protein deubiquitination"/>
    <property type="evidence" value="ECO:0007669"/>
    <property type="project" value="InterPro"/>
</dbReference>
<feature type="compositionally biased region" description="Low complexity" evidence="1">
    <location>
        <begin position="1"/>
        <end position="11"/>
    </location>
</feature>
<dbReference type="InterPro" id="IPR018200">
    <property type="entry name" value="USP_CS"/>
</dbReference>
<dbReference type="InterPro" id="IPR001394">
    <property type="entry name" value="Peptidase_C19_UCH"/>
</dbReference>
<evidence type="ECO:0000313" key="3">
    <source>
        <dbReference type="EMBL" id="KAK1745270.1"/>
    </source>
</evidence>
<name>A0AAD8YGZ9_9STRA</name>
<evidence type="ECO:0000313" key="4">
    <source>
        <dbReference type="Proteomes" id="UP001224775"/>
    </source>
</evidence>
<keyword evidence="4" id="KW-1185">Reference proteome</keyword>
<dbReference type="EC" id="3.4.19.12" evidence="3"/>
<comment type="caution">
    <text evidence="3">The sequence shown here is derived from an EMBL/GenBank/DDBJ whole genome shotgun (WGS) entry which is preliminary data.</text>
</comment>
<sequence length="208" mass="22420">MPPYQQPETPSSTPPPPPMSSAGLPTLSSSTAQALLGQRDSCNAANNHIMASTSVDSGLEDVEIPPNFRPPPPPREVASGVANLGNTCYMNAALQALAHAPELCHALDAESHIKRCPVALRNERRRRKLQRENASGNVSNAATNAKSHRRISSGSSKGSTNSKNQRSKKVLKRIEKDPQQGALLEKKPTPMLISDRMKMSMNIVLSVK</sequence>
<organism evidence="3 4">
    <name type="scientific">Skeletonema marinoi</name>
    <dbReference type="NCBI Taxonomy" id="267567"/>
    <lineage>
        <taxon>Eukaryota</taxon>
        <taxon>Sar</taxon>
        <taxon>Stramenopiles</taxon>
        <taxon>Ochrophyta</taxon>
        <taxon>Bacillariophyta</taxon>
        <taxon>Coscinodiscophyceae</taxon>
        <taxon>Thalassiosirophycidae</taxon>
        <taxon>Thalassiosirales</taxon>
        <taxon>Skeletonemataceae</taxon>
        <taxon>Skeletonema</taxon>
        <taxon>Skeletonema marinoi-dohrnii complex</taxon>
    </lineage>
</organism>
<proteinExistence type="predicted"/>
<feature type="domain" description="Peptidase C19 ubiquitin carboxyl-terminal hydrolase" evidence="2">
    <location>
        <begin position="80"/>
        <end position="117"/>
    </location>
</feature>
<dbReference type="Gene3D" id="3.90.70.10">
    <property type="entry name" value="Cysteine proteinases"/>
    <property type="match status" value="1"/>
</dbReference>
<dbReference type="AlphaFoldDB" id="A0AAD8YGZ9"/>
<dbReference type="Pfam" id="PF00443">
    <property type="entry name" value="UCH"/>
    <property type="match status" value="1"/>
</dbReference>
<dbReference type="SUPFAM" id="SSF54001">
    <property type="entry name" value="Cysteine proteinases"/>
    <property type="match status" value="1"/>
</dbReference>
<reference evidence="3" key="1">
    <citation type="submission" date="2023-06" db="EMBL/GenBank/DDBJ databases">
        <title>Survivors Of The Sea: Transcriptome response of Skeletonema marinoi to long-term dormancy.</title>
        <authorList>
            <person name="Pinder M.I.M."/>
            <person name="Kourtchenko O."/>
            <person name="Robertson E.K."/>
            <person name="Larsson T."/>
            <person name="Maumus F."/>
            <person name="Osuna-Cruz C.M."/>
            <person name="Vancaester E."/>
            <person name="Stenow R."/>
            <person name="Vandepoele K."/>
            <person name="Ploug H."/>
            <person name="Bruchert V."/>
            <person name="Godhe A."/>
            <person name="Topel M."/>
        </authorList>
    </citation>
    <scope>NUCLEOTIDE SEQUENCE</scope>
    <source>
        <strain evidence="3">R05AC</strain>
    </source>
</reference>
<feature type="compositionally biased region" description="Polar residues" evidence="1">
    <location>
        <begin position="134"/>
        <end position="145"/>
    </location>
</feature>
<evidence type="ECO:0000259" key="2">
    <source>
        <dbReference type="Pfam" id="PF00443"/>
    </source>
</evidence>
<feature type="region of interest" description="Disordered" evidence="1">
    <location>
        <begin position="54"/>
        <end position="75"/>
    </location>
</feature>
<dbReference type="InterPro" id="IPR038765">
    <property type="entry name" value="Papain-like_cys_pep_sf"/>
</dbReference>
<dbReference type="EMBL" id="JATAAI010000006">
    <property type="protein sequence ID" value="KAK1745270.1"/>
    <property type="molecule type" value="Genomic_DNA"/>
</dbReference>
<evidence type="ECO:0000256" key="1">
    <source>
        <dbReference type="SAM" id="MobiDB-lite"/>
    </source>
</evidence>
<accession>A0AAD8YGZ9</accession>